<sequence>MDRFYASPSASFYDDELERRFYEQKIRHVGFKPYPKDGVITFGASQTSKCDREIYYKYGDAKPEKSDDLPHRGRQRRQGTAIIDFVQLDLIHMPKRLGGDCKFRIKETKDGEYAFEDAAAHRRVFDVTLGDGYVSRFAIFAKPDGIMEYEGDKLLFEYKTKASGIKYMNQKLDYQGAQEDHLRQVTAESLVFGINEGIILYESTQKPAWFSDEESKSVTKGNKTWREGQPVPDMRAFYFKITRNMQEELLTDLARQARKVYEDEAAPEVTPEMTSKCGFCPFWEHCHSELTADNVEKLRDADSRYEVSKFAGKYNHKKLRVYLEAVPDGR</sequence>
<dbReference type="OrthoDB" id="2533824at2"/>
<dbReference type="Proteomes" id="UP000215459">
    <property type="component" value="Unassembled WGS sequence"/>
</dbReference>
<organism evidence="1 2">
    <name type="scientific">Paludifilum halophilum</name>
    <dbReference type="NCBI Taxonomy" id="1642702"/>
    <lineage>
        <taxon>Bacteria</taxon>
        <taxon>Bacillati</taxon>
        <taxon>Bacillota</taxon>
        <taxon>Bacilli</taxon>
        <taxon>Bacillales</taxon>
        <taxon>Thermoactinomycetaceae</taxon>
        <taxon>Paludifilum</taxon>
    </lineage>
</organism>
<dbReference type="AlphaFoldDB" id="A0A235B8R4"/>
<protein>
    <recommendedName>
        <fullName evidence="3">PD-(D/E)XK endonuclease-like domain-containing protein</fullName>
    </recommendedName>
</protein>
<dbReference type="InterPro" id="IPR011604">
    <property type="entry name" value="PDDEXK-like_dom_sf"/>
</dbReference>
<comment type="caution">
    <text evidence="1">The sequence shown here is derived from an EMBL/GenBank/DDBJ whole genome shotgun (WGS) entry which is preliminary data.</text>
</comment>
<reference evidence="1 2" key="1">
    <citation type="submission" date="2017-07" db="EMBL/GenBank/DDBJ databases">
        <title>The genome sequence of Paludifilum halophilum highlights mechanisms for microbial adaptation to high salt environemnts.</title>
        <authorList>
            <person name="Belbahri L."/>
        </authorList>
    </citation>
    <scope>NUCLEOTIDE SEQUENCE [LARGE SCALE GENOMIC DNA]</scope>
    <source>
        <strain evidence="1 2">DSM 102817</strain>
    </source>
</reference>
<evidence type="ECO:0000313" key="1">
    <source>
        <dbReference type="EMBL" id="OYD08622.1"/>
    </source>
</evidence>
<proteinExistence type="predicted"/>
<dbReference type="Gene3D" id="3.90.320.10">
    <property type="match status" value="1"/>
</dbReference>
<evidence type="ECO:0008006" key="3">
    <source>
        <dbReference type="Google" id="ProtNLM"/>
    </source>
</evidence>
<evidence type="ECO:0000313" key="2">
    <source>
        <dbReference type="Proteomes" id="UP000215459"/>
    </source>
</evidence>
<name>A0A235B8R4_9BACL</name>
<accession>A0A235B8R4</accession>
<dbReference type="EMBL" id="NOWF01000003">
    <property type="protein sequence ID" value="OYD08622.1"/>
    <property type="molecule type" value="Genomic_DNA"/>
</dbReference>
<gene>
    <name evidence="1" type="ORF">CHM34_07035</name>
</gene>
<keyword evidence="2" id="KW-1185">Reference proteome</keyword>